<dbReference type="VEuPathDB" id="ToxoDB:CSUI_001511"/>
<accession>A0A2C6LC18</accession>
<dbReference type="OrthoDB" id="347158at2759"/>
<dbReference type="RefSeq" id="XP_067926307.1">
    <property type="nucleotide sequence ID" value="XM_068061717.1"/>
</dbReference>
<dbReference type="AlphaFoldDB" id="A0A2C6LC18"/>
<proteinExistence type="predicted"/>
<comment type="caution">
    <text evidence="1">The sequence shown here is derived from an EMBL/GenBank/DDBJ whole genome shotgun (WGS) entry which is preliminary data.</text>
</comment>
<protein>
    <submittedName>
        <fullName evidence="1">Uncharacterized protein</fullName>
    </submittedName>
</protein>
<name>A0A2C6LC18_9APIC</name>
<sequence length="168" mass="18872">MATVAGSVLRRTVMRRGSAEEWRPHYVKRTVFVPGVRTTPSSGSQLTLRREFSSVKFMDQKRSGEETVYFKKEAFACCGLASDEVLLRNLLANHPEYDPKYSMDHMNSEMGAIARDITLGKFKLGLEGMTVMRRATSCQKHGMKEPSAAFLKDLLSIFSSHGYTKAPK</sequence>
<keyword evidence="2" id="KW-1185">Reference proteome</keyword>
<evidence type="ECO:0000313" key="2">
    <source>
        <dbReference type="Proteomes" id="UP000221165"/>
    </source>
</evidence>
<gene>
    <name evidence="1" type="ORF">CSUI_001511</name>
</gene>
<evidence type="ECO:0000313" key="1">
    <source>
        <dbReference type="EMBL" id="PHJ24635.1"/>
    </source>
</evidence>
<organism evidence="1 2">
    <name type="scientific">Cystoisospora suis</name>
    <dbReference type="NCBI Taxonomy" id="483139"/>
    <lineage>
        <taxon>Eukaryota</taxon>
        <taxon>Sar</taxon>
        <taxon>Alveolata</taxon>
        <taxon>Apicomplexa</taxon>
        <taxon>Conoidasida</taxon>
        <taxon>Coccidia</taxon>
        <taxon>Eucoccidiorida</taxon>
        <taxon>Eimeriorina</taxon>
        <taxon>Sarcocystidae</taxon>
        <taxon>Cystoisospora</taxon>
    </lineage>
</organism>
<reference evidence="1 2" key="1">
    <citation type="journal article" date="2017" name="Int. J. Parasitol.">
        <title>The genome of the protozoan parasite Cystoisospora suis and a reverse vaccinology approach to identify vaccine candidates.</title>
        <authorList>
            <person name="Palmieri N."/>
            <person name="Shrestha A."/>
            <person name="Ruttkowski B."/>
            <person name="Beck T."/>
            <person name="Vogl C."/>
            <person name="Tomley F."/>
            <person name="Blake D.P."/>
            <person name="Joachim A."/>
        </authorList>
    </citation>
    <scope>NUCLEOTIDE SEQUENCE [LARGE SCALE GENOMIC DNA]</scope>
    <source>
        <strain evidence="1 2">Wien I</strain>
    </source>
</reference>
<dbReference type="Proteomes" id="UP000221165">
    <property type="component" value="Unassembled WGS sequence"/>
</dbReference>
<dbReference type="GeneID" id="94424928"/>
<dbReference type="EMBL" id="MIGC01000608">
    <property type="protein sequence ID" value="PHJ24635.1"/>
    <property type="molecule type" value="Genomic_DNA"/>
</dbReference>